<organism evidence="3 4">
    <name type="scientific">Promicromonospora thailandica</name>
    <dbReference type="NCBI Taxonomy" id="765201"/>
    <lineage>
        <taxon>Bacteria</taxon>
        <taxon>Bacillati</taxon>
        <taxon>Actinomycetota</taxon>
        <taxon>Actinomycetes</taxon>
        <taxon>Micrococcales</taxon>
        <taxon>Promicromonosporaceae</taxon>
        <taxon>Promicromonospora</taxon>
    </lineage>
</organism>
<evidence type="ECO:0000313" key="3">
    <source>
        <dbReference type="EMBL" id="MCP2265638.1"/>
    </source>
</evidence>
<feature type="compositionally biased region" description="Low complexity" evidence="1">
    <location>
        <begin position="1"/>
        <end position="12"/>
    </location>
</feature>
<protein>
    <submittedName>
        <fullName evidence="3">CGNR zinc finger domain-containing protein</fullName>
    </submittedName>
</protein>
<dbReference type="Pfam" id="PF11706">
    <property type="entry name" value="zf-CGNR"/>
    <property type="match status" value="1"/>
</dbReference>
<dbReference type="RefSeq" id="WP_253836927.1">
    <property type="nucleotide sequence ID" value="NZ_JAMTCS010000009.1"/>
</dbReference>
<sequence>MQELRGAAAAGPPVTPVLTGAGQRATGTASQALSSVARAAIEVLAGDLAASPMKECGRPDCTRVYLDRSRGHRRTWCGMEECGNRVKAAAYRRRLKERAGE</sequence>
<gene>
    <name evidence="3" type="ORF">APR03_002996</name>
</gene>
<evidence type="ECO:0000313" key="4">
    <source>
        <dbReference type="Proteomes" id="UP001139493"/>
    </source>
</evidence>
<dbReference type="AlphaFoldDB" id="A0A9X2JWY5"/>
<dbReference type="PANTHER" id="PTHR35525">
    <property type="entry name" value="BLL6575 PROTEIN"/>
    <property type="match status" value="1"/>
</dbReference>
<dbReference type="InterPro" id="IPR023286">
    <property type="entry name" value="ABATE_dom_sf"/>
</dbReference>
<evidence type="ECO:0000256" key="1">
    <source>
        <dbReference type="SAM" id="MobiDB-lite"/>
    </source>
</evidence>
<proteinExistence type="predicted"/>
<feature type="domain" description="Zinc finger CGNR" evidence="2">
    <location>
        <begin position="54"/>
        <end position="94"/>
    </location>
</feature>
<evidence type="ECO:0000259" key="2">
    <source>
        <dbReference type="Pfam" id="PF11706"/>
    </source>
</evidence>
<dbReference type="EMBL" id="JAMTCS010000009">
    <property type="protein sequence ID" value="MCP2265638.1"/>
    <property type="molecule type" value="Genomic_DNA"/>
</dbReference>
<dbReference type="Proteomes" id="UP001139493">
    <property type="component" value="Unassembled WGS sequence"/>
</dbReference>
<dbReference type="SUPFAM" id="SSF160904">
    <property type="entry name" value="Jann2411-like"/>
    <property type="match status" value="1"/>
</dbReference>
<feature type="region of interest" description="Disordered" evidence="1">
    <location>
        <begin position="1"/>
        <end position="29"/>
    </location>
</feature>
<keyword evidence="4" id="KW-1185">Reference proteome</keyword>
<dbReference type="PANTHER" id="PTHR35525:SF3">
    <property type="entry name" value="BLL6575 PROTEIN"/>
    <property type="match status" value="1"/>
</dbReference>
<accession>A0A9X2JWY5</accession>
<comment type="caution">
    <text evidence="3">The sequence shown here is derived from an EMBL/GenBank/DDBJ whole genome shotgun (WGS) entry which is preliminary data.</text>
</comment>
<reference evidence="3" key="1">
    <citation type="submission" date="2022-06" db="EMBL/GenBank/DDBJ databases">
        <title>Genomic Encyclopedia of Archaeal and Bacterial Type Strains, Phase II (KMG-II): from individual species to whole genera.</title>
        <authorList>
            <person name="Goeker M."/>
        </authorList>
    </citation>
    <scope>NUCLEOTIDE SEQUENCE</scope>
    <source>
        <strain evidence="3">DSM 26652</strain>
    </source>
</reference>
<dbReference type="InterPro" id="IPR021005">
    <property type="entry name" value="Znf_CGNR"/>
</dbReference>
<name>A0A9X2JWY5_9MICO</name>
<dbReference type="Gene3D" id="1.10.3300.10">
    <property type="entry name" value="Jann2411-like domain"/>
    <property type="match status" value="1"/>
</dbReference>
<dbReference type="InterPro" id="IPR010852">
    <property type="entry name" value="ABATE"/>
</dbReference>